<dbReference type="Gene3D" id="1.20.1510.10">
    <property type="entry name" value="Cation efflux protein transmembrane domain"/>
    <property type="match status" value="1"/>
</dbReference>
<dbReference type="GO" id="GO:0006882">
    <property type="term" value="P:intracellular zinc ion homeostasis"/>
    <property type="evidence" value="ECO:0007669"/>
    <property type="project" value="TreeGrafter"/>
</dbReference>
<feature type="transmembrane region" description="Helical" evidence="7">
    <location>
        <begin position="211"/>
        <end position="229"/>
    </location>
</feature>
<reference evidence="8 9" key="1">
    <citation type="journal article" date="2018" name="Sci. Rep.">
        <title>Genomic signatures of local adaptation to the degree of environmental predictability in rotifers.</title>
        <authorList>
            <person name="Franch-Gras L."/>
            <person name="Hahn C."/>
            <person name="Garcia-Roger E.M."/>
            <person name="Carmona M.J."/>
            <person name="Serra M."/>
            <person name="Gomez A."/>
        </authorList>
    </citation>
    <scope>NUCLEOTIDE SEQUENCE [LARGE SCALE GENOMIC DNA]</scope>
    <source>
        <strain evidence="8">HYR1</strain>
    </source>
</reference>
<comment type="caution">
    <text evidence="8">The sequence shown here is derived from an EMBL/GenBank/DDBJ whole genome shotgun (WGS) entry which is preliminary data.</text>
</comment>
<proteinExistence type="inferred from homology"/>
<keyword evidence="5 7" id="KW-1133">Transmembrane helix</keyword>
<evidence type="ECO:0000313" key="8">
    <source>
        <dbReference type="EMBL" id="RNA11681.1"/>
    </source>
</evidence>
<protein>
    <submittedName>
        <fullName evidence="8">Zinc transporter 1 isoform X1</fullName>
    </submittedName>
</protein>
<accession>A0A3M7QKY2</accession>
<dbReference type="Proteomes" id="UP000276133">
    <property type="component" value="Unassembled WGS sequence"/>
</dbReference>
<sequence length="415" mass="47293">MENIRPKLLLKSVLLLTCILTLINFVTCLLCHSSVVALTALINLSQFNFYLIKARLLNYRKKNGPKSSRFGILVDLISSIFVCAVCFSTLIKSIQKLLGHHSIHDIDEHKDQLHHVHTIFGFRFKETMMVSCGALTFAGDFLIFLIYLVLNSHQNRTKSTDTSLIPEEAFRTAQDSKSFQPFNDIKIKKENCILLIPSDLVKCKKKLMDTVILMIGSLFTILCAFLNSLDAEIHTELDHAEFNHSFANESVPHDHAHQANHVRTVLDFTIINIDPILAIVMIALYLFFFGTILKFSCLILSQAVPAYIDIQKIKSDLIFNIPAIKNIHDLHLYEFNPFHLCISMHFVIQDDNSDSQTEQIARISDQITNFFHDKFFIYKVILEPEIVKNYDPKLVHGCILESDCSGLCETKLCSS</sequence>
<evidence type="ECO:0000256" key="3">
    <source>
        <dbReference type="ARBA" id="ARBA00022692"/>
    </source>
</evidence>
<keyword evidence="9" id="KW-1185">Reference proteome</keyword>
<dbReference type="GO" id="GO:0016020">
    <property type="term" value="C:membrane"/>
    <property type="evidence" value="ECO:0007669"/>
    <property type="project" value="UniProtKB-SubCell"/>
</dbReference>
<evidence type="ECO:0000313" key="9">
    <source>
        <dbReference type="Proteomes" id="UP000276133"/>
    </source>
</evidence>
<feature type="transmembrane region" description="Helical" evidence="7">
    <location>
        <begin position="128"/>
        <end position="150"/>
    </location>
</feature>
<keyword evidence="4" id="KW-0862">Zinc</keyword>
<dbReference type="EMBL" id="REGN01005888">
    <property type="protein sequence ID" value="RNA11681.1"/>
    <property type="molecule type" value="Genomic_DNA"/>
</dbReference>
<dbReference type="GO" id="GO:0010312">
    <property type="term" value="P:detoxification of zinc ion"/>
    <property type="evidence" value="ECO:0007669"/>
    <property type="project" value="TreeGrafter"/>
</dbReference>
<evidence type="ECO:0000256" key="4">
    <source>
        <dbReference type="ARBA" id="ARBA00022833"/>
    </source>
</evidence>
<keyword evidence="6 7" id="KW-0472">Membrane</keyword>
<dbReference type="AlphaFoldDB" id="A0A3M7QKY2"/>
<evidence type="ECO:0000256" key="5">
    <source>
        <dbReference type="ARBA" id="ARBA00022989"/>
    </source>
</evidence>
<dbReference type="GO" id="GO:0005385">
    <property type="term" value="F:zinc ion transmembrane transporter activity"/>
    <property type="evidence" value="ECO:0007669"/>
    <property type="project" value="TreeGrafter"/>
</dbReference>
<evidence type="ECO:0000256" key="7">
    <source>
        <dbReference type="SAM" id="Phobius"/>
    </source>
</evidence>
<comment type="subcellular location">
    <subcellularLocation>
        <location evidence="1">Membrane</location>
        <topology evidence="1">Multi-pass membrane protein</topology>
    </subcellularLocation>
</comment>
<keyword evidence="3 7" id="KW-0812">Transmembrane</keyword>
<feature type="transmembrane region" description="Helical" evidence="7">
    <location>
        <begin position="35"/>
        <end position="52"/>
    </location>
</feature>
<dbReference type="SUPFAM" id="SSF160240">
    <property type="entry name" value="Cation efflux protein cytoplasmic domain-like"/>
    <property type="match status" value="1"/>
</dbReference>
<gene>
    <name evidence="8" type="ORF">BpHYR1_029739</name>
</gene>
<dbReference type="InterPro" id="IPR027469">
    <property type="entry name" value="Cation_efflux_TMD_sf"/>
</dbReference>
<organism evidence="8 9">
    <name type="scientific">Brachionus plicatilis</name>
    <name type="common">Marine rotifer</name>
    <name type="synonym">Brachionus muelleri</name>
    <dbReference type="NCBI Taxonomy" id="10195"/>
    <lineage>
        <taxon>Eukaryota</taxon>
        <taxon>Metazoa</taxon>
        <taxon>Spiralia</taxon>
        <taxon>Gnathifera</taxon>
        <taxon>Rotifera</taxon>
        <taxon>Eurotatoria</taxon>
        <taxon>Monogononta</taxon>
        <taxon>Pseudotrocha</taxon>
        <taxon>Ploima</taxon>
        <taxon>Brachionidae</taxon>
        <taxon>Brachionus</taxon>
    </lineage>
</organism>
<feature type="transmembrane region" description="Helical" evidence="7">
    <location>
        <begin position="276"/>
        <end position="300"/>
    </location>
</feature>
<dbReference type="PANTHER" id="PTHR45820">
    <property type="entry name" value="FI23527P1"/>
    <property type="match status" value="1"/>
</dbReference>
<dbReference type="OrthoDB" id="9944568at2759"/>
<dbReference type="InterPro" id="IPR036837">
    <property type="entry name" value="Cation_efflux_CTD_sf"/>
</dbReference>
<evidence type="ECO:0000256" key="1">
    <source>
        <dbReference type="ARBA" id="ARBA00004141"/>
    </source>
</evidence>
<evidence type="ECO:0000256" key="2">
    <source>
        <dbReference type="ARBA" id="ARBA00008873"/>
    </source>
</evidence>
<evidence type="ECO:0000256" key="6">
    <source>
        <dbReference type="ARBA" id="ARBA00023136"/>
    </source>
</evidence>
<feature type="transmembrane region" description="Helical" evidence="7">
    <location>
        <begin position="72"/>
        <end position="91"/>
    </location>
</feature>
<dbReference type="PANTHER" id="PTHR45820:SF4">
    <property type="entry name" value="ZINC TRANSPORTER 63C, ISOFORM F"/>
    <property type="match status" value="1"/>
</dbReference>
<name>A0A3M7QKY2_BRAPC</name>
<comment type="similarity">
    <text evidence="2">Belongs to the cation diffusion facilitator (CDF) transporter (TC 2.A.4) family. SLC30A subfamily.</text>
</comment>